<proteinExistence type="predicted"/>
<accession>A0A165MNW3</accession>
<feature type="domain" description="Fungal-type protein kinase" evidence="2">
    <location>
        <begin position="500"/>
        <end position="617"/>
    </location>
</feature>
<organism evidence="3 4">
    <name type="scientific">Daedalea quercina L-15889</name>
    <dbReference type="NCBI Taxonomy" id="1314783"/>
    <lineage>
        <taxon>Eukaryota</taxon>
        <taxon>Fungi</taxon>
        <taxon>Dikarya</taxon>
        <taxon>Basidiomycota</taxon>
        <taxon>Agaricomycotina</taxon>
        <taxon>Agaricomycetes</taxon>
        <taxon>Polyporales</taxon>
        <taxon>Fomitopsis</taxon>
    </lineage>
</organism>
<dbReference type="InterPro" id="IPR040976">
    <property type="entry name" value="Pkinase_fungal"/>
</dbReference>
<dbReference type="Pfam" id="PF17667">
    <property type="entry name" value="Pkinase_fungal"/>
    <property type="match status" value="2"/>
</dbReference>
<feature type="compositionally biased region" description="Acidic residues" evidence="1">
    <location>
        <begin position="195"/>
        <end position="210"/>
    </location>
</feature>
<name>A0A165MNW3_9APHY</name>
<evidence type="ECO:0000313" key="3">
    <source>
        <dbReference type="EMBL" id="KZT65930.1"/>
    </source>
</evidence>
<dbReference type="Proteomes" id="UP000076727">
    <property type="component" value="Unassembled WGS sequence"/>
</dbReference>
<keyword evidence="4" id="KW-1185">Reference proteome</keyword>
<dbReference type="SUPFAM" id="SSF56112">
    <property type="entry name" value="Protein kinase-like (PK-like)"/>
    <property type="match status" value="1"/>
</dbReference>
<evidence type="ECO:0000256" key="1">
    <source>
        <dbReference type="SAM" id="MobiDB-lite"/>
    </source>
</evidence>
<dbReference type="EMBL" id="KV429097">
    <property type="protein sequence ID" value="KZT65930.1"/>
    <property type="molecule type" value="Genomic_DNA"/>
</dbReference>
<dbReference type="InterPro" id="IPR011009">
    <property type="entry name" value="Kinase-like_dom_sf"/>
</dbReference>
<reference evidence="3 4" key="1">
    <citation type="journal article" date="2016" name="Mol. Biol. Evol.">
        <title>Comparative Genomics of Early-Diverging Mushroom-Forming Fungi Provides Insights into the Origins of Lignocellulose Decay Capabilities.</title>
        <authorList>
            <person name="Nagy L.G."/>
            <person name="Riley R."/>
            <person name="Tritt A."/>
            <person name="Adam C."/>
            <person name="Daum C."/>
            <person name="Floudas D."/>
            <person name="Sun H."/>
            <person name="Yadav J.S."/>
            <person name="Pangilinan J."/>
            <person name="Larsson K.H."/>
            <person name="Matsuura K."/>
            <person name="Barry K."/>
            <person name="Labutti K."/>
            <person name="Kuo R."/>
            <person name="Ohm R.A."/>
            <person name="Bhattacharya S.S."/>
            <person name="Shirouzu T."/>
            <person name="Yoshinaga Y."/>
            <person name="Martin F.M."/>
            <person name="Grigoriev I.V."/>
            <person name="Hibbett D.S."/>
        </authorList>
    </citation>
    <scope>NUCLEOTIDE SEQUENCE [LARGE SCALE GENOMIC DNA]</scope>
    <source>
        <strain evidence="3 4">L-15889</strain>
    </source>
</reference>
<evidence type="ECO:0000259" key="2">
    <source>
        <dbReference type="Pfam" id="PF17667"/>
    </source>
</evidence>
<dbReference type="OrthoDB" id="5584477at2759"/>
<protein>
    <recommendedName>
        <fullName evidence="2">Fungal-type protein kinase domain-containing protein</fullName>
    </recommendedName>
</protein>
<gene>
    <name evidence="3" type="ORF">DAEQUDRAFT_490057</name>
</gene>
<evidence type="ECO:0000313" key="4">
    <source>
        <dbReference type="Proteomes" id="UP000076727"/>
    </source>
</evidence>
<sequence length="751" mass="86117">MSTDLSSVALEKNQIRSDKRNSLQSNSKLVVERGLPVIDFVRAVWGYTPDMIPYRDYKQPYRLSRELVNAYLSVGERTSYSIFAFIVMSLLGQLYPGTPASVASGSSQSRKIKAMVINTRATSDEKTIEQGGTKPDLTWTTEPKDPKLWRLIWESCLAFVEIKRPPAMPLFLAQDLCIDLSALEQPYESNNALISDEDTDTDDDSFEEDIKDNRSLSASPGPDEPAAKRACRRDSLASSTLVDTAEYVNGPLSDDELHVALYIMEMMERNIRSFASGFSVKGTTVTLWYGDRMGLVASTEFNFLEEPHLLLLAVAALGAADADRFGVCPYLTRPSYGDLLRPELFFPPMKACDAYGVPMDKQGVFKVYHPGPDRLTFGRRQKLVGTGTIVFPLKAIMSQSILDGDNEQLIAKVSWPYERSSAETTTLKLVYAALVKKAPRYLKHVTELKCYVEESFAEHGLPRAAMLGLETEKPRRFVLMVMMRYEPLYLIPGVADFQKVYIEVVRAHWWVAETSNILHGDISLNNIMFFRRDDEVIGVLMDWDHAVHRHRSEEARYDLELPSSDDPLLQWVYRYRTAHYWYTAPYVDLGRQTAARREMPPHRYAHDLEAFFWMLLHFLQQFEPENRSLLPTRYFDIHDDAGIARWKRAFLETQDAFEDAEVRVHDDYLPVWDAWVPGLREIFRTAYSFGTPCPMSERFIRDCLKEFAEEGNEEEVERIVPQLREKIRVRKEAVTYEAFMAVLDAPLDFVE</sequence>
<dbReference type="AlphaFoldDB" id="A0A165MNW3"/>
<dbReference type="STRING" id="1314783.A0A165MNW3"/>
<feature type="region of interest" description="Disordered" evidence="1">
    <location>
        <begin position="191"/>
        <end position="230"/>
    </location>
</feature>
<feature type="domain" description="Fungal-type protein kinase" evidence="2">
    <location>
        <begin position="255"/>
        <end position="445"/>
    </location>
</feature>